<dbReference type="AlphaFoldDB" id="A0A7S3PAN5"/>
<feature type="transmembrane region" description="Helical" evidence="6">
    <location>
        <begin position="141"/>
        <end position="157"/>
    </location>
</feature>
<feature type="transmembrane region" description="Helical" evidence="6">
    <location>
        <begin position="109"/>
        <end position="129"/>
    </location>
</feature>
<organism evidence="8">
    <name type="scientific">Amphora coffeiformis</name>
    <dbReference type="NCBI Taxonomy" id="265554"/>
    <lineage>
        <taxon>Eukaryota</taxon>
        <taxon>Sar</taxon>
        <taxon>Stramenopiles</taxon>
        <taxon>Ochrophyta</taxon>
        <taxon>Bacillariophyta</taxon>
        <taxon>Bacillariophyceae</taxon>
        <taxon>Bacillariophycidae</taxon>
        <taxon>Thalassiophysales</taxon>
        <taxon>Catenulaceae</taxon>
        <taxon>Amphora</taxon>
    </lineage>
</organism>
<evidence type="ECO:0000256" key="2">
    <source>
        <dbReference type="ARBA" id="ARBA00022692"/>
    </source>
</evidence>
<protein>
    <recommendedName>
        <fullName evidence="7">TLC domain-containing protein</fullName>
    </recommendedName>
</protein>
<evidence type="ECO:0000259" key="7">
    <source>
        <dbReference type="Pfam" id="PF03798"/>
    </source>
</evidence>
<evidence type="ECO:0000256" key="6">
    <source>
        <dbReference type="SAM" id="Phobius"/>
    </source>
</evidence>
<feature type="domain" description="TLC" evidence="7">
    <location>
        <begin position="93"/>
        <end position="258"/>
    </location>
</feature>
<sequence length="279" mass="31797">MAPRQRLSPQASLEEIHSNEEHPPSTTRPLIPPPSSSNSNSIERPKSTSKTATAYKEVADTTADIAREHHDLFNLVALPFVVAAAAVDWDLPLLFQGYGAEAAFNGEYFWWTWGTSVAYFLVDLIWVSLVPHCVKSPGTIVKHHLVVIAYLFGPIAFPKYRWFMGACLSVEINTFFLILRRVVYKRKIDLLTETVSACFYMSWIIIRCFVYPAIMVTFVQLAIRAVRETNQLWHWPMIFIPVHFVLCVLNLKWSYDLFMPIIKTWFAKDAVAPTVSSGL</sequence>
<keyword evidence="2 6" id="KW-0812">Transmembrane</keyword>
<evidence type="ECO:0000256" key="4">
    <source>
        <dbReference type="ARBA" id="ARBA00023136"/>
    </source>
</evidence>
<evidence type="ECO:0000256" key="3">
    <source>
        <dbReference type="ARBA" id="ARBA00022989"/>
    </source>
</evidence>
<evidence type="ECO:0000256" key="1">
    <source>
        <dbReference type="ARBA" id="ARBA00004141"/>
    </source>
</evidence>
<keyword evidence="4 6" id="KW-0472">Membrane</keyword>
<evidence type="ECO:0000256" key="5">
    <source>
        <dbReference type="SAM" id="MobiDB-lite"/>
    </source>
</evidence>
<dbReference type="EMBL" id="HBIM01021038">
    <property type="protein sequence ID" value="CAE0418872.1"/>
    <property type="molecule type" value="Transcribed_RNA"/>
</dbReference>
<dbReference type="Pfam" id="PF03798">
    <property type="entry name" value="TRAM_LAG1_CLN8"/>
    <property type="match status" value="1"/>
</dbReference>
<accession>A0A7S3PAN5</accession>
<feature type="region of interest" description="Disordered" evidence="5">
    <location>
        <begin position="1"/>
        <end position="52"/>
    </location>
</feature>
<reference evidence="8" key="1">
    <citation type="submission" date="2021-01" db="EMBL/GenBank/DDBJ databases">
        <authorList>
            <person name="Corre E."/>
            <person name="Pelletier E."/>
            <person name="Niang G."/>
            <person name="Scheremetjew M."/>
            <person name="Finn R."/>
            <person name="Kale V."/>
            <person name="Holt S."/>
            <person name="Cochrane G."/>
            <person name="Meng A."/>
            <person name="Brown T."/>
            <person name="Cohen L."/>
        </authorList>
    </citation>
    <scope>NUCLEOTIDE SEQUENCE</scope>
    <source>
        <strain evidence="8">CCMP127</strain>
    </source>
</reference>
<dbReference type="GO" id="GO:0016020">
    <property type="term" value="C:membrane"/>
    <property type="evidence" value="ECO:0007669"/>
    <property type="project" value="UniProtKB-SubCell"/>
</dbReference>
<feature type="transmembrane region" description="Helical" evidence="6">
    <location>
        <begin position="163"/>
        <end position="183"/>
    </location>
</feature>
<dbReference type="InterPro" id="IPR006634">
    <property type="entry name" value="TLC-dom"/>
</dbReference>
<comment type="subcellular location">
    <subcellularLocation>
        <location evidence="1">Membrane</location>
        <topology evidence="1">Multi-pass membrane protein</topology>
    </subcellularLocation>
</comment>
<feature type="compositionally biased region" description="Basic and acidic residues" evidence="5">
    <location>
        <begin position="14"/>
        <end position="23"/>
    </location>
</feature>
<gene>
    <name evidence="8" type="ORF">ACOF00016_LOCUS15739</name>
</gene>
<feature type="transmembrane region" description="Helical" evidence="6">
    <location>
        <begin position="232"/>
        <end position="251"/>
    </location>
</feature>
<keyword evidence="3 6" id="KW-1133">Transmembrane helix</keyword>
<proteinExistence type="predicted"/>
<evidence type="ECO:0000313" key="8">
    <source>
        <dbReference type="EMBL" id="CAE0418872.1"/>
    </source>
</evidence>
<name>A0A7S3PAN5_9STRA</name>
<feature type="transmembrane region" description="Helical" evidence="6">
    <location>
        <begin position="72"/>
        <end position="89"/>
    </location>
</feature>
<feature type="transmembrane region" description="Helical" evidence="6">
    <location>
        <begin position="204"/>
        <end position="226"/>
    </location>
</feature>